<dbReference type="PANTHER" id="PTHR30595:SF6">
    <property type="entry name" value="SCHLAFEN ALBA-2 DOMAIN-CONTAINING PROTEIN"/>
    <property type="match status" value="1"/>
</dbReference>
<protein>
    <submittedName>
        <fullName evidence="2">AAA family ATPase</fullName>
    </submittedName>
</protein>
<dbReference type="Pfam" id="PF04326">
    <property type="entry name" value="SLFN_AlbA_2"/>
    <property type="match status" value="1"/>
</dbReference>
<dbReference type="Proteomes" id="UP000480425">
    <property type="component" value="Unassembled WGS sequence"/>
</dbReference>
<dbReference type="Gene3D" id="3.30.950.30">
    <property type="entry name" value="Schlafen, AAA domain"/>
    <property type="match status" value="1"/>
</dbReference>
<dbReference type="PANTHER" id="PTHR30595">
    <property type="entry name" value="GLPR-RELATED TRANSCRIPTIONAL REPRESSOR"/>
    <property type="match status" value="1"/>
</dbReference>
<gene>
    <name evidence="2" type="ORF">F7D73_15085</name>
</gene>
<dbReference type="InterPro" id="IPR007421">
    <property type="entry name" value="Schlafen_AlbA_2_dom"/>
</dbReference>
<reference evidence="2 3" key="1">
    <citation type="submission" date="2019-09" db="EMBL/GenBank/DDBJ databases">
        <title>Distinct polysaccharide growth profiles of human intestinal Prevotella copri isolates.</title>
        <authorList>
            <person name="Fehlner-Peach H."/>
            <person name="Magnabosco C."/>
            <person name="Raghavan V."/>
            <person name="Scher J.U."/>
            <person name="Tett A."/>
            <person name="Cox L.M."/>
            <person name="Gottsegen C."/>
            <person name="Watters A."/>
            <person name="Wiltshire- Gordon J.D."/>
            <person name="Segata N."/>
            <person name="Bonneau R."/>
            <person name="Littman D.R."/>
        </authorList>
    </citation>
    <scope>NUCLEOTIDE SEQUENCE [LARGE SCALE GENOMIC DNA]</scope>
    <source>
        <strain evidence="3">iA622</strain>
    </source>
</reference>
<dbReference type="OrthoDB" id="1120869at2"/>
<name>A0A6G1U4A9_9BACT</name>
<sequence>MDMAKYIGETTEYDKKQEVERRKVKSWLKSVSAFANGGGGCLLFGIADDDTIIGLTDAKTDAEFISQKIKERIDPMPQIDLKIERVEDKELLILHVHGGEDTHYYYIGDSVLETFVRIGNESVVADSTEHKRLVLRGRNSSFDARPSDEMFEDYAFSKLRSRYYAWNGLSFDKKHYRSFGLVDNKGILTYAGLLMADECPLRQSRVFCTRWNGKTKAGGSIDALDSAEITGGLVTLLEDTMSFIRRNNRTLWYKEPMQRIEIPQYMERCVMEVVVNALAHRDYLIQGSEVHVDMYDDRMVIYSPGSMPEGRLIQTMNLEDIPSVRRNPVIADIFAQLGYMERKGSGMGKIIKPIKALPYFEEKMLPTFFSDRAQFTVTFPNMILAWQESHPDIEVNLVENEGDTQGDTQDVPQDVPQGVPQGDNIDKWIEYQVAVYPKITTEELALQIGVTSKTIKRRIAKMPHIVYVGSGYSGHWEVRKKE</sequence>
<dbReference type="Pfam" id="PF13749">
    <property type="entry name" value="HATPase_c_4"/>
    <property type="match status" value="1"/>
</dbReference>
<dbReference type="InterPro" id="IPR038475">
    <property type="entry name" value="RecG_C_sf"/>
</dbReference>
<dbReference type="EMBL" id="VZCB01000101">
    <property type="protein sequence ID" value="MQN82237.1"/>
    <property type="molecule type" value="Genomic_DNA"/>
</dbReference>
<comment type="caution">
    <text evidence="2">The sequence shown here is derived from an EMBL/GenBank/DDBJ whole genome shotgun (WGS) entry which is preliminary data.</text>
</comment>
<feature type="domain" description="Schlafen AlbA-2" evidence="1">
    <location>
        <begin position="9"/>
        <end position="123"/>
    </location>
</feature>
<proteinExistence type="predicted"/>
<evidence type="ECO:0000313" key="3">
    <source>
        <dbReference type="Proteomes" id="UP000480425"/>
    </source>
</evidence>
<dbReference type="InterPro" id="IPR038461">
    <property type="entry name" value="Schlafen_AlbA_2_dom_sf"/>
</dbReference>
<dbReference type="AlphaFoldDB" id="A0A6G1U4A9"/>
<organism evidence="2 3">
    <name type="scientific">Segatella copri</name>
    <dbReference type="NCBI Taxonomy" id="165179"/>
    <lineage>
        <taxon>Bacteria</taxon>
        <taxon>Pseudomonadati</taxon>
        <taxon>Bacteroidota</taxon>
        <taxon>Bacteroidia</taxon>
        <taxon>Bacteroidales</taxon>
        <taxon>Prevotellaceae</taxon>
        <taxon>Segatella</taxon>
    </lineage>
</organism>
<evidence type="ECO:0000259" key="1">
    <source>
        <dbReference type="Pfam" id="PF04326"/>
    </source>
</evidence>
<accession>A0A6G1U4A9</accession>
<dbReference type="Gene3D" id="3.30.565.60">
    <property type="match status" value="1"/>
</dbReference>
<evidence type="ECO:0000313" key="2">
    <source>
        <dbReference type="EMBL" id="MQN82237.1"/>
    </source>
</evidence>